<dbReference type="CDD" id="cd11333">
    <property type="entry name" value="AmyAc_SI_OligoGlu_DGase"/>
    <property type="match status" value="1"/>
</dbReference>
<dbReference type="Proteomes" id="UP000756132">
    <property type="component" value="Chromosome 8"/>
</dbReference>
<dbReference type="GeneID" id="71990646"/>
<evidence type="ECO:0000313" key="6">
    <source>
        <dbReference type="EMBL" id="UJO21200.1"/>
    </source>
</evidence>
<dbReference type="PANTHER" id="PTHR10357:SF179">
    <property type="entry name" value="NEUTRAL AND BASIC AMINO ACID TRANSPORT PROTEIN RBAT"/>
    <property type="match status" value="1"/>
</dbReference>
<dbReference type="OMA" id="NHDNNRM"/>
<evidence type="ECO:0000256" key="4">
    <source>
        <dbReference type="ARBA" id="ARBA00026248"/>
    </source>
</evidence>
<evidence type="ECO:0000256" key="1">
    <source>
        <dbReference type="ARBA" id="ARBA00008061"/>
    </source>
</evidence>
<dbReference type="InterPro" id="IPR017853">
    <property type="entry name" value="GH"/>
</dbReference>
<dbReference type="RefSeq" id="XP_047765566.1">
    <property type="nucleotide sequence ID" value="XM_047909916.1"/>
</dbReference>
<dbReference type="OrthoDB" id="1740265at2759"/>
<dbReference type="GO" id="GO:0004575">
    <property type="term" value="F:sucrose alpha-glucosidase activity"/>
    <property type="evidence" value="ECO:0007669"/>
    <property type="project" value="TreeGrafter"/>
</dbReference>
<sequence length="589" mass="68141">MATKWFHKSIAYQIWPASFRDSNGDGVGDIEGIISKLSYLKETLSIDMLWLSPIYDSPQKDMGYDVSDYESIYHKYGTLDDFARLVRECKDRGIRVVMDLVVNHTSDQHKWFLESKRNRAGKYADFYHWRCPKYDAEGKRHPPNNWRTGSRYGKSCWTYVDERDQYYFHFGAPHQPNLNWSTHETREEIYESAAAFWLRRGVDGFRMDLVGFYWKDSNFPDAKVVYPDERLQPLDGQYCHNGSDVHVWLKEWRRKVHQDFGQDIVLIGELPGTGRDEFLRFIAPGTEELDMALDTDIFITGNNWVDALYELKKPELPLLKDAVLKTQSMLDEGAWPTVFLENHDFARSVSRFGPGDGPHRDDAAKMLALMACTLSGTLFIYQGQEIGMTNVPPHWRKSEFRDNADLDNIEDIDEKKAPGLREKSEKALVTWGRDNGRTLMQWSGETHAGFSEGEPWIGVNDNYQEVNVTNQIDRQDSVLAFWKHLVRVRKDYWEFLGRGRFQLLDRDEQQTMSYIKTNDEKTEQLLVVLNFSADEASVSIDGDRFKLLISTCASAEEEPEGVVKLQPWEGRLYQGAPPDESKAGGRLQV</sequence>
<keyword evidence="4" id="KW-0462">Maltose metabolism</keyword>
<dbReference type="GO" id="GO:0005987">
    <property type="term" value="P:sucrose catabolic process"/>
    <property type="evidence" value="ECO:0007669"/>
    <property type="project" value="TreeGrafter"/>
</dbReference>
<gene>
    <name evidence="6" type="ORF">CLAFUR5_10768</name>
</gene>
<dbReference type="InterPro" id="IPR013780">
    <property type="entry name" value="Glyco_hydro_b"/>
</dbReference>
<dbReference type="GO" id="GO:0004556">
    <property type="term" value="F:alpha-amylase activity"/>
    <property type="evidence" value="ECO:0007669"/>
    <property type="project" value="TreeGrafter"/>
</dbReference>
<keyword evidence="7" id="KW-1185">Reference proteome</keyword>
<keyword evidence="2" id="KW-0378">Hydrolase</keyword>
<keyword evidence="3" id="KW-0326">Glycosidase</keyword>
<comment type="similarity">
    <text evidence="1">Belongs to the glycosyl hydrolase 13 family.</text>
</comment>
<dbReference type="InterPro" id="IPR006047">
    <property type="entry name" value="GH13_cat_dom"/>
</dbReference>
<dbReference type="PANTHER" id="PTHR10357">
    <property type="entry name" value="ALPHA-AMYLASE FAMILY MEMBER"/>
    <property type="match status" value="1"/>
</dbReference>
<evidence type="ECO:0000259" key="5">
    <source>
        <dbReference type="SMART" id="SM00642"/>
    </source>
</evidence>
<dbReference type="SUPFAM" id="SSF51011">
    <property type="entry name" value="Glycosyl hydrolase domain"/>
    <property type="match status" value="1"/>
</dbReference>
<dbReference type="GO" id="GO:0000025">
    <property type="term" value="P:maltose catabolic process"/>
    <property type="evidence" value="ECO:0007669"/>
    <property type="project" value="TreeGrafter"/>
</dbReference>
<dbReference type="AlphaFoldDB" id="A0A9Q8PEY9"/>
<evidence type="ECO:0000256" key="2">
    <source>
        <dbReference type="ARBA" id="ARBA00022801"/>
    </source>
</evidence>
<dbReference type="Gene3D" id="2.60.40.1180">
    <property type="entry name" value="Golgi alpha-mannosidase II"/>
    <property type="match status" value="1"/>
</dbReference>
<dbReference type="GO" id="GO:0004574">
    <property type="term" value="F:oligo-1,6-glucosidase activity"/>
    <property type="evidence" value="ECO:0007669"/>
    <property type="project" value="TreeGrafter"/>
</dbReference>
<protein>
    <submittedName>
        <fullName evidence="6">Alpha-glucosidase</fullName>
    </submittedName>
</protein>
<dbReference type="Gene3D" id="3.90.400.10">
    <property type="entry name" value="Oligo-1,6-glucosidase, Domain 2"/>
    <property type="match status" value="1"/>
</dbReference>
<dbReference type="Gene3D" id="3.20.20.80">
    <property type="entry name" value="Glycosidases"/>
    <property type="match status" value="1"/>
</dbReference>
<proteinExistence type="inferred from homology"/>
<dbReference type="Pfam" id="PF00128">
    <property type="entry name" value="Alpha-amylase"/>
    <property type="match status" value="1"/>
</dbReference>
<evidence type="ECO:0000313" key="7">
    <source>
        <dbReference type="Proteomes" id="UP000756132"/>
    </source>
</evidence>
<dbReference type="SUPFAM" id="SSF51445">
    <property type="entry name" value="(Trans)glycosidases"/>
    <property type="match status" value="1"/>
</dbReference>
<dbReference type="KEGG" id="ffu:CLAFUR5_10768"/>
<reference evidence="6" key="2">
    <citation type="journal article" date="2022" name="Microb. Genom.">
        <title>A chromosome-scale genome assembly of the tomato pathogen Cladosporium fulvum reveals a compartmentalized genome architecture and the presence of a dispensable chromosome.</title>
        <authorList>
            <person name="Zaccaron A.Z."/>
            <person name="Chen L.H."/>
            <person name="Samaras A."/>
            <person name="Stergiopoulos I."/>
        </authorList>
    </citation>
    <scope>NUCLEOTIDE SEQUENCE</scope>
    <source>
        <strain evidence="6">Race5_Kim</strain>
    </source>
</reference>
<dbReference type="InterPro" id="IPR045857">
    <property type="entry name" value="O16G_dom_2"/>
</dbReference>
<dbReference type="SMART" id="SM00642">
    <property type="entry name" value="Aamy"/>
    <property type="match status" value="1"/>
</dbReference>
<accession>A0A9Q8PEY9</accession>
<organism evidence="6 7">
    <name type="scientific">Passalora fulva</name>
    <name type="common">Tomato leaf mold</name>
    <name type="synonym">Cladosporium fulvum</name>
    <dbReference type="NCBI Taxonomy" id="5499"/>
    <lineage>
        <taxon>Eukaryota</taxon>
        <taxon>Fungi</taxon>
        <taxon>Dikarya</taxon>
        <taxon>Ascomycota</taxon>
        <taxon>Pezizomycotina</taxon>
        <taxon>Dothideomycetes</taxon>
        <taxon>Dothideomycetidae</taxon>
        <taxon>Mycosphaerellales</taxon>
        <taxon>Mycosphaerellaceae</taxon>
        <taxon>Fulvia</taxon>
    </lineage>
</organism>
<dbReference type="FunFam" id="3.20.20.80:FF:000064">
    <property type="entry name" value="Oligo-1,6-glucosidase"/>
    <property type="match status" value="1"/>
</dbReference>
<feature type="domain" description="Glycosyl hydrolase family 13 catalytic" evidence="5">
    <location>
        <begin position="13"/>
        <end position="437"/>
    </location>
</feature>
<dbReference type="EMBL" id="CP090170">
    <property type="protein sequence ID" value="UJO21200.1"/>
    <property type="molecule type" value="Genomic_DNA"/>
</dbReference>
<name>A0A9Q8PEY9_PASFU</name>
<reference evidence="6" key="1">
    <citation type="submission" date="2021-12" db="EMBL/GenBank/DDBJ databases">
        <authorList>
            <person name="Zaccaron A."/>
            <person name="Stergiopoulos I."/>
        </authorList>
    </citation>
    <scope>NUCLEOTIDE SEQUENCE</scope>
    <source>
        <strain evidence="6">Race5_Kim</strain>
    </source>
</reference>
<evidence type="ECO:0000256" key="3">
    <source>
        <dbReference type="ARBA" id="ARBA00023295"/>
    </source>
</evidence>
<dbReference type="GO" id="GO:0033934">
    <property type="term" value="F:glucan 1,4-alpha-maltotriohydrolase activity"/>
    <property type="evidence" value="ECO:0007669"/>
    <property type="project" value="TreeGrafter"/>
</dbReference>